<dbReference type="InterPro" id="IPR013783">
    <property type="entry name" value="Ig-like_fold"/>
</dbReference>
<dbReference type="PROSITE" id="PS50093">
    <property type="entry name" value="PKD"/>
    <property type="match status" value="4"/>
</dbReference>
<sequence>MSKPQNLFSRVVSQLSHSPDRKKTRRRRHSRLLRAEALEARQLLAGDLFINEIMADNDAIIEDPDEAGAFEDWVEIYNAGTAAVDLGGMYLTDDVDAPTQWQFPAGSNIAAGEYFLIWADDEPEQGDNHASFKLSSGGEAVALYDTDGTTLVDSIEFGTQATDVAFGRSPDGSDTLSVLTTPTPGASNSVVGEANFAPTANAGGPYAGTTVDTISLSGSTSSDTDGTIATYAWDLDHDGDYDDASGETVSFSSTAVGTFVVGLQVTDDDGATSVDTGTIKISEVGDAVSPWDAVTVDDEAAAFFDDSYVHEVSITFEDDDWYNTLFTSHDTDVDDPYFEADFVADGIAIDGVGVRFKGNSSFDGTGVKKSIKIDFNEYDDLTFLGLKKLNLNNNYNDPTMLREKLFYDYASNFLEGVGRAVFTRVTINGEFYGLYTAVEQVDSTFTQSRFGDEEDGNLYKGTASDDAVLSDPSADFGSDLTYLGTDQSAYEDFYDLKTNEAANDYTNLIEFIDVLNSTSSGDLSSAIEPLLDVQDTLASLALNNLFVNLDSYSGAAHNYYLYERDDTGQFTHLLWDANESFGTFTQFVDRGTNIVQLDPFFLPVGTGRPGQPIEEELRPLAENLWAVDQYSTDYLRDLEQMLAEGFDATSATARISELADLIRADVTADPNKQFTDAQFEQNITTNVNAGNRTIYGLTSFIEDRSTFLNSALAQYDLEPESVEVSINEIMADNDATIEDPDEAGAFEDWIELYNSATTSVDLSGFYLTDDSADPTQWRLPSGSTIDSGGYLIIWADGDTDQGDDHASFKLSASGESVLLYNTDGSTLVDSISFGEQTTDVSYGRFPDGSSTLAALSAATPGASNTNEIVENVAPTAEAGGPYTGTSGDAISLSGVNSTDTDGTITTYAWDLDNDGQYDDATDASTTFDAVTAGTFTVGLQVTDDDGAIGTSTATVTVTDVSPVVFINEIMADNDATIEDPDEAGAFEDWIELYNPGATVVDLSGLYLTDDATDPTQWEFPDGSTIDAGGYFIVWADDETDQGDNHASFKLSAGGESVLLYNTDGTTLVDSITFGAQTTDVSYGRFPDGSSTLVVLSATTPGATNTNDVNTNADPTAAAGGPYTGAVGDTISLSGVNSTDTDGTITTYAWDLDNDGQYDDATDASTTFDAVTAGTFTVGLQVTDDDGATGISTATVTVTDVSPVVFINEIMADNDATIEDPDEAGAFEDWIELYTPSTTAVDLSGFYLTDDAADPTQWQFPAGSSIDAGGYLTIWADGDTDQGDNHASFKLSAGGESVLLYAADGSTLVDSVTFGEQTTDVSYGRFPDGSATLTLLSTATPGAANTNDAVANVAPTAVAGGPYTGTVGDAISLSGAASSDTDGTIATYAWDLDNDGQFDDATGATASFDSATAGTFTVGLQVTDDEGAISTDTASVFVNAAITPGLVVTQSGGTSIVSESGLVDTMSVVLSSQPTATVTVAVISADPEEVAASPSQLTFTPNNWNVSQTVTVSGFDDEQIDGNQNTLITFDVSSSDPQYAALANVGVEVTTQDADSSNPPTRIYAPDYVVRPHLIPGDSIPTAILFRAVADATISVLPIGTVNFSQSIRILNQSIADVGGYSQGVMTATVTAGQMYAIVFEPHDESLVYSVRSTAGTDVFIPSTPTNFLEPTDTNGDSLTSPADILVVLNRLELMSQAQGELTSDQFMYDVSGDQRISPLDALLVINELSRRATRSANGELVQLDQLQASLQSNSLAPTTADAEDDSSAILFDPEITPVNSTAFYEMSPNQSQAFAVDRVVDEGESVVSEADLDLLANNLHQTLSRENLSDSQL</sequence>
<dbReference type="Gene3D" id="2.60.40.1260">
    <property type="entry name" value="Lamin Tail domain"/>
    <property type="match status" value="4"/>
</dbReference>
<feature type="domain" description="PKD" evidence="2">
    <location>
        <begin position="197"/>
        <end position="281"/>
    </location>
</feature>
<dbReference type="Pfam" id="PF00932">
    <property type="entry name" value="LTD"/>
    <property type="match status" value="4"/>
</dbReference>
<evidence type="ECO:0000259" key="2">
    <source>
        <dbReference type="PROSITE" id="PS50093"/>
    </source>
</evidence>
<dbReference type="OrthoDB" id="219915at2"/>
<feature type="domain" description="LTD" evidence="3">
    <location>
        <begin position="951"/>
        <end position="1075"/>
    </location>
</feature>
<dbReference type="PANTHER" id="PTHR40050:SF1">
    <property type="entry name" value="INNER SPORE COAT PROTEIN H"/>
    <property type="match status" value="1"/>
</dbReference>
<feature type="domain" description="LTD" evidence="3">
    <location>
        <begin position="1191"/>
        <end position="1315"/>
    </location>
</feature>
<dbReference type="Pfam" id="PF08757">
    <property type="entry name" value="CotH"/>
    <property type="match status" value="1"/>
</dbReference>
<dbReference type="InterPro" id="IPR002105">
    <property type="entry name" value="Dockerin_1_rpt"/>
</dbReference>
<feature type="domain" description="PKD" evidence="2">
    <location>
        <begin position="873"/>
        <end position="958"/>
    </location>
</feature>
<dbReference type="CDD" id="cd00146">
    <property type="entry name" value="PKD"/>
    <property type="match status" value="4"/>
</dbReference>
<dbReference type="GO" id="GO:0000272">
    <property type="term" value="P:polysaccharide catabolic process"/>
    <property type="evidence" value="ECO:0007669"/>
    <property type="project" value="InterPro"/>
</dbReference>
<dbReference type="SUPFAM" id="SSF49299">
    <property type="entry name" value="PKD domain"/>
    <property type="match status" value="4"/>
</dbReference>
<feature type="domain" description="PKD" evidence="2">
    <location>
        <begin position="1113"/>
        <end position="1198"/>
    </location>
</feature>
<name>A0A517P0H8_9BACT</name>
<dbReference type="InterPro" id="IPR000601">
    <property type="entry name" value="PKD_dom"/>
</dbReference>
<feature type="compositionally biased region" description="Polar residues" evidence="1">
    <location>
        <begin position="1"/>
        <end position="17"/>
    </location>
</feature>
<dbReference type="Gene3D" id="2.60.40.10">
    <property type="entry name" value="Immunoglobulins"/>
    <property type="match status" value="4"/>
</dbReference>
<evidence type="ECO:0000259" key="3">
    <source>
        <dbReference type="PROSITE" id="PS51841"/>
    </source>
</evidence>
<evidence type="ECO:0000313" key="5">
    <source>
        <dbReference type="Proteomes" id="UP000319817"/>
    </source>
</evidence>
<dbReference type="InterPro" id="IPR035986">
    <property type="entry name" value="PKD_dom_sf"/>
</dbReference>
<keyword evidence="5" id="KW-1185">Reference proteome</keyword>
<proteinExistence type="predicted"/>
<feature type="domain" description="LTD" evidence="3">
    <location>
        <begin position="35"/>
        <end position="159"/>
    </location>
</feature>
<accession>A0A517P0H8</accession>
<dbReference type="Pfam" id="PF00404">
    <property type="entry name" value="Dockerin_1"/>
    <property type="match status" value="1"/>
</dbReference>
<dbReference type="PANTHER" id="PTHR40050">
    <property type="entry name" value="INNER SPORE COAT PROTEIN H"/>
    <property type="match status" value="1"/>
</dbReference>
<dbReference type="InterPro" id="IPR022409">
    <property type="entry name" value="PKD/Chitinase_dom"/>
</dbReference>
<keyword evidence="4" id="KW-0167">Capsid protein</keyword>
<dbReference type="SUPFAM" id="SSF74853">
    <property type="entry name" value="Lamin A/C globular tail domain"/>
    <property type="match status" value="4"/>
</dbReference>
<dbReference type="SMART" id="SM00089">
    <property type="entry name" value="PKD"/>
    <property type="match status" value="4"/>
</dbReference>
<dbReference type="Pfam" id="PF18911">
    <property type="entry name" value="PKD_4"/>
    <property type="match status" value="4"/>
</dbReference>
<organism evidence="4 5">
    <name type="scientific">Stieleria marina</name>
    <dbReference type="NCBI Taxonomy" id="1930275"/>
    <lineage>
        <taxon>Bacteria</taxon>
        <taxon>Pseudomonadati</taxon>
        <taxon>Planctomycetota</taxon>
        <taxon>Planctomycetia</taxon>
        <taxon>Pirellulales</taxon>
        <taxon>Pirellulaceae</taxon>
        <taxon>Stieleria</taxon>
    </lineage>
</organism>
<protein>
    <submittedName>
        <fullName evidence="4">Inner spore coat protein H</fullName>
    </submittedName>
</protein>
<dbReference type="RefSeq" id="WP_145420705.1">
    <property type="nucleotide sequence ID" value="NZ_CP036526.1"/>
</dbReference>
<feature type="domain" description="PKD" evidence="2">
    <location>
        <begin position="1353"/>
        <end position="1444"/>
    </location>
</feature>
<dbReference type="InterPro" id="IPR001322">
    <property type="entry name" value="Lamin_tail_dom"/>
</dbReference>
<feature type="domain" description="LTD" evidence="3">
    <location>
        <begin position="703"/>
        <end position="844"/>
    </location>
</feature>
<dbReference type="EMBL" id="CP036526">
    <property type="protein sequence ID" value="QDT12876.1"/>
    <property type="molecule type" value="Genomic_DNA"/>
</dbReference>
<evidence type="ECO:0000313" key="4">
    <source>
        <dbReference type="EMBL" id="QDT12876.1"/>
    </source>
</evidence>
<gene>
    <name evidence="4" type="primary">cotH_5</name>
    <name evidence="4" type="ORF">K239x_48890</name>
</gene>
<reference evidence="4 5" key="1">
    <citation type="submission" date="2019-02" db="EMBL/GenBank/DDBJ databases">
        <title>Deep-cultivation of Planctomycetes and their phenomic and genomic characterization uncovers novel biology.</title>
        <authorList>
            <person name="Wiegand S."/>
            <person name="Jogler M."/>
            <person name="Boedeker C."/>
            <person name="Pinto D."/>
            <person name="Vollmers J."/>
            <person name="Rivas-Marin E."/>
            <person name="Kohn T."/>
            <person name="Peeters S.H."/>
            <person name="Heuer A."/>
            <person name="Rast P."/>
            <person name="Oberbeckmann S."/>
            <person name="Bunk B."/>
            <person name="Jeske O."/>
            <person name="Meyerdierks A."/>
            <person name="Storesund J.E."/>
            <person name="Kallscheuer N."/>
            <person name="Luecker S."/>
            <person name="Lage O.M."/>
            <person name="Pohl T."/>
            <person name="Merkel B.J."/>
            <person name="Hornburger P."/>
            <person name="Mueller R.-W."/>
            <person name="Bruemmer F."/>
            <person name="Labrenz M."/>
            <person name="Spormann A.M."/>
            <person name="Op den Camp H."/>
            <person name="Overmann J."/>
            <person name="Amann R."/>
            <person name="Jetten M.S.M."/>
            <person name="Mascher T."/>
            <person name="Medema M.H."/>
            <person name="Devos D.P."/>
            <person name="Kaster A.-K."/>
            <person name="Ovreas L."/>
            <person name="Rohde M."/>
            <person name="Galperin M.Y."/>
            <person name="Jogler C."/>
        </authorList>
    </citation>
    <scope>NUCLEOTIDE SEQUENCE [LARGE SCALE GENOMIC DNA]</scope>
    <source>
        <strain evidence="4 5">K23_9</strain>
    </source>
</reference>
<feature type="region of interest" description="Disordered" evidence="1">
    <location>
        <begin position="1"/>
        <end position="28"/>
    </location>
</feature>
<dbReference type="InterPro" id="IPR036415">
    <property type="entry name" value="Lamin_tail_dom_sf"/>
</dbReference>
<keyword evidence="4" id="KW-0946">Virion</keyword>
<evidence type="ECO:0000256" key="1">
    <source>
        <dbReference type="SAM" id="MobiDB-lite"/>
    </source>
</evidence>
<dbReference type="Proteomes" id="UP000319817">
    <property type="component" value="Chromosome"/>
</dbReference>
<dbReference type="InterPro" id="IPR014867">
    <property type="entry name" value="Spore_coat_CotH_CotH2/3/7"/>
</dbReference>
<dbReference type="GO" id="GO:0004553">
    <property type="term" value="F:hydrolase activity, hydrolyzing O-glycosyl compounds"/>
    <property type="evidence" value="ECO:0007669"/>
    <property type="project" value="InterPro"/>
</dbReference>
<dbReference type="PROSITE" id="PS51841">
    <property type="entry name" value="LTD"/>
    <property type="match status" value="4"/>
</dbReference>